<evidence type="ECO:0000256" key="8">
    <source>
        <dbReference type="PIRSR" id="PIRSR500134-2"/>
    </source>
</evidence>
<dbReference type="GO" id="GO:0051287">
    <property type="term" value="F:NAD binding"/>
    <property type="evidence" value="ECO:0007669"/>
    <property type="project" value="InterPro"/>
</dbReference>
<feature type="binding site" evidence="8">
    <location>
        <begin position="189"/>
        <end position="192"/>
    </location>
    <ligand>
        <name>substrate</name>
    </ligand>
</feature>
<evidence type="ECO:0000259" key="10">
    <source>
        <dbReference type="SMART" id="SM00984"/>
    </source>
</evidence>
<keyword evidence="4" id="KW-0560">Oxidoreductase</keyword>
<dbReference type="NCBIfam" id="TIGR03026">
    <property type="entry name" value="NDP-sugDHase"/>
    <property type="match status" value="1"/>
</dbReference>
<feature type="binding site" evidence="9">
    <location>
        <position position="192"/>
    </location>
    <ligand>
        <name>NAD(+)</name>
        <dbReference type="ChEBI" id="CHEBI:57540"/>
    </ligand>
</feature>
<feature type="binding site" evidence="8">
    <location>
        <position position="300"/>
    </location>
    <ligand>
        <name>substrate</name>
    </ligand>
</feature>
<dbReference type="InterPro" id="IPR028357">
    <property type="entry name" value="UDPglc_DH_bac"/>
</dbReference>
<dbReference type="GO" id="GO:0006024">
    <property type="term" value="P:glycosaminoglycan biosynthetic process"/>
    <property type="evidence" value="ECO:0007669"/>
    <property type="project" value="TreeGrafter"/>
</dbReference>
<dbReference type="Pfam" id="PF00984">
    <property type="entry name" value="UDPG_MGDP_dh"/>
    <property type="match status" value="1"/>
</dbReference>
<dbReference type="GO" id="GO:0006065">
    <property type="term" value="P:UDP-glucuronate biosynthetic process"/>
    <property type="evidence" value="ECO:0007669"/>
    <property type="project" value="UniProtKB-UniPathway"/>
</dbReference>
<comment type="similarity">
    <text evidence="2">Belongs to the UDP-glucose/GDP-mannose dehydrogenase family.</text>
</comment>
<dbReference type="SUPFAM" id="SSF51735">
    <property type="entry name" value="NAD(P)-binding Rossmann-fold domains"/>
    <property type="match status" value="1"/>
</dbReference>
<organism evidence="11 12">
    <name type="scientific">Glonium stellatum</name>
    <dbReference type="NCBI Taxonomy" id="574774"/>
    <lineage>
        <taxon>Eukaryota</taxon>
        <taxon>Fungi</taxon>
        <taxon>Dikarya</taxon>
        <taxon>Ascomycota</taxon>
        <taxon>Pezizomycotina</taxon>
        <taxon>Dothideomycetes</taxon>
        <taxon>Pleosporomycetidae</taxon>
        <taxon>Gloniales</taxon>
        <taxon>Gloniaceae</taxon>
        <taxon>Glonium</taxon>
    </lineage>
</organism>
<evidence type="ECO:0000256" key="2">
    <source>
        <dbReference type="ARBA" id="ARBA00006601"/>
    </source>
</evidence>
<evidence type="ECO:0000256" key="6">
    <source>
        <dbReference type="ARBA" id="ARBA00047473"/>
    </source>
</evidence>
<feature type="binding site" evidence="9">
    <location>
        <position position="373"/>
    </location>
    <ligand>
        <name>NAD(+)</name>
        <dbReference type="ChEBI" id="CHEBI:57540"/>
    </ligand>
</feature>
<name>A0A8E2ETZ8_9PEZI</name>
<evidence type="ECO:0000256" key="9">
    <source>
        <dbReference type="PIRSR" id="PIRSR500134-3"/>
    </source>
</evidence>
<dbReference type="InterPro" id="IPR017476">
    <property type="entry name" value="UDP-Glc/GDP-Man"/>
</dbReference>
<dbReference type="EMBL" id="KV750467">
    <property type="protein sequence ID" value="OCL04605.1"/>
    <property type="molecule type" value="Genomic_DNA"/>
</dbReference>
<reference evidence="11 12" key="1">
    <citation type="journal article" date="2016" name="Nat. Commun.">
        <title>Ectomycorrhizal ecology is imprinted in the genome of the dominant symbiotic fungus Cenococcum geophilum.</title>
        <authorList>
            <consortium name="DOE Joint Genome Institute"/>
            <person name="Peter M."/>
            <person name="Kohler A."/>
            <person name="Ohm R.A."/>
            <person name="Kuo A."/>
            <person name="Krutzmann J."/>
            <person name="Morin E."/>
            <person name="Arend M."/>
            <person name="Barry K.W."/>
            <person name="Binder M."/>
            <person name="Choi C."/>
            <person name="Clum A."/>
            <person name="Copeland A."/>
            <person name="Grisel N."/>
            <person name="Haridas S."/>
            <person name="Kipfer T."/>
            <person name="LaButti K."/>
            <person name="Lindquist E."/>
            <person name="Lipzen A."/>
            <person name="Maire R."/>
            <person name="Meier B."/>
            <person name="Mihaltcheva S."/>
            <person name="Molinier V."/>
            <person name="Murat C."/>
            <person name="Poggeler S."/>
            <person name="Quandt C.A."/>
            <person name="Sperisen C."/>
            <person name="Tritt A."/>
            <person name="Tisserant E."/>
            <person name="Crous P.W."/>
            <person name="Henrissat B."/>
            <person name="Nehls U."/>
            <person name="Egli S."/>
            <person name="Spatafora J.W."/>
            <person name="Grigoriev I.V."/>
            <person name="Martin F.M."/>
        </authorList>
    </citation>
    <scope>NUCLEOTIDE SEQUENCE [LARGE SCALE GENOMIC DNA]</scope>
    <source>
        <strain evidence="11 12">CBS 207.34</strain>
    </source>
</reference>
<dbReference type="SUPFAM" id="SSF48179">
    <property type="entry name" value="6-phosphogluconate dehydrogenase C-terminal domain-like"/>
    <property type="match status" value="1"/>
</dbReference>
<feature type="binding site" evidence="8">
    <location>
        <position position="247"/>
    </location>
    <ligand>
        <name>substrate</name>
    </ligand>
</feature>
<dbReference type="OrthoDB" id="5059218at2759"/>
<feature type="binding site" evidence="9">
    <location>
        <position position="119"/>
    </location>
    <ligand>
        <name>NAD(+)</name>
        <dbReference type="ChEBI" id="CHEBI:57540"/>
    </ligand>
</feature>
<dbReference type="Pfam" id="PF03721">
    <property type="entry name" value="UDPG_MGDP_dh_N"/>
    <property type="match status" value="1"/>
</dbReference>
<accession>A0A8E2ETZ8</accession>
<feature type="binding site" evidence="9">
    <location>
        <position position="306"/>
    </location>
    <ligand>
        <name>NAD(+)</name>
        <dbReference type="ChEBI" id="CHEBI:57540"/>
    </ligand>
</feature>
<comment type="pathway">
    <text evidence="1">Nucleotide-sugar biosynthesis; UDP-alpha-D-glucuronate biosynthesis; UDP-alpha-D-glucuronate from UDP-alpha-D-glucose: step 1/1.</text>
</comment>
<feature type="binding site" evidence="9">
    <location>
        <position position="159"/>
    </location>
    <ligand>
        <name>NAD(+)</name>
        <dbReference type="ChEBI" id="CHEBI:57540"/>
    </ligand>
</feature>
<dbReference type="Pfam" id="PF03720">
    <property type="entry name" value="UDPG_MGDP_dh_C"/>
    <property type="match status" value="1"/>
</dbReference>
<dbReference type="Proteomes" id="UP000250140">
    <property type="component" value="Unassembled WGS sequence"/>
</dbReference>
<evidence type="ECO:0000313" key="11">
    <source>
        <dbReference type="EMBL" id="OCL04605.1"/>
    </source>
</evidence>
<dbReference type="PANTHER" id="PTHR11374">
    <property type="entry name" value="UDP-GLUCOSE DEHYDROGENASE/UDP-MANNAC DEHYDROGENASE"/>
    <property type="match status" value="1"/>
</dbReference>
<dbReference type="EC" id="1.1.1.22" evidence="3"/>
<dbReference type="PIRSF" id="PIRSF000124">
    <property type="entry name" value="UDPglc_GDPman_dh"/>
    <property type="match status" value="1"/>
</dbReference>
<evidence type="ECO:0000256" key="1">
    <source>
        <dbReference type="ARBA" id="ARBA00004701"/>
    </source>
</evidence>
<dbReference type="InterPro" id="IPR036220">
    <property type="entry name" value="UDP-Glc/GDP-Man_DH_C_sf"/>
</dbReference>
<dbReference type="InterPro" id="IPR014027">
    <property type="entry name" value="UDP-Glc/GDP-Man_DH_C"/>
</dbReference>
<keyword evidence="12" id="KW-1185">Reference proteome</keyword>
<dbReference type="Gene3D" id="3.40.50.720">
    <property type="entry name" value="NAD(P)-binding Rossmann-like Domain"/>
    <property type="match status" value="2"/>
</dbReference>
<dbReference type="InterPro" id="IPR008927">
    <property type="entry name" value="6-PGluconate_DH-like_C_sf"/>
</dbReference>
<gene>
    <name evidence="11" type="ORF">AOQ84DRAFT_400027</name>
</gene>
<feature type="binding site" evidence="9">
    <location>
        <position position="47"/>
    </location>
    <ligand>
        <name>NAD(+)</name>
        <dbReference type="ChEBI" id="CHEBI:57540"/>
    </ligand>
</feature>
<dbReference type="InterPro" id="IPR036291">
    <property type="entry name" value="NAD(P)-bd_dom_sf"/>
</dbReference>
<feature type="binding site" evidence="8">
    <location>
        <position position="366"/>
    </location>
    <ligand>
        <name>substrate</name>
    </ligand>
</feature>
<feature type="binding site" evidence="9">
    <location>
        <position position="42"/>
    </location>
    <ligand>
        <name>NAD(+)</name>
        <dbReference type="ChEBI" id="CHEBI:57540"/>
    </ligand>
</feature>
<dbReference type="InterPro" id="IPR001732">
    <property type="entry name" value="UDP-Glc/GDP-Man_DH_N"/>
</dbReference>
<dbReference type="SUPFAM" id="SSF52413">
    <property type="entry name" value="UDP-glucose/GDP-mannose dehydrogenase C-terminal domain"/>
    <property type="match status" value="1"/>
</dbReference>
<evidence type="ECO:0000256" key="5">
    <source>
        <dbReference type="ARBA" id="ARBA00023027"/>
    </source>
</evidence>
<dbReference type="SMART" id="SM00984">
    <property type="entry name" value="UDPG_MGDP_dh_C"/>
    <property type="match status" value="1"/>
</dbReference>
<evidence type="ECO:0000256" key="7">
    <source>
        <dbReference type="PIRSR" id="PIRSR500134-1"/>
    </source>
</evidence>
<dbReference type="PANTHER" id="PTHR11374:SF3">
    <property type="entry name" value="UDP-GLUCOSE 6-DEHYDROGENASE"/>
    <property type="match status" value="1"/>
</dbReference>
<dbReference type="UniPathway" id="UPA00038">
    <property type="reaction ID" value="UER00491"/>
</dbReference>
<feature type="binding site" evidence="8">
    <location>
        <begin position="292"/>
        <end position="296"/>
    </location>
    <ligand>
        <name>substrate</name>
    </ligand>
</feature>
<dbReference type="AlphaFoldDB" id="A0A8E2ETZ8"/>
<dbReference type="GO" id="GO:0003979">
    <property type="term" value="F:UDP-glucose 6-dehydrogenase activity"/>
    <property type="evidence" value="ECO:0007669"/>
    <property type="project" value="UniProtKB-EC"/>
</dbReference>
<keyword evidence="5 9" id="KW-0520">NAD</keyword>
<dbReference type="GO" id="GO:0005634">
    <property type="term" value="C:nucleus"/>
    <property type="evidence" value="ECO:0007669"/>
    <property type="project" value="TreeGrafter"/>
</dbReference>
<dbReference type="PIRSF" id="PIRSF500134">
    <property type="entry name" value="UDPglc_DH_bac"/>
    <property type="match status" value="1"/>
</dbReference>
<comment type="catalytic activity">
    <reaction evidence="6">
        <text>UDP-alpha-D-glucose + 2 NAD(+) + H2O = UDP-alpha-D-glucuronate + 2 NADH + 3 H(+)</text>
        <dbReference type="Rhea" id="RHEA:23596"/>
        <dbReference type="ChEBI" id="CHEBI:15377"/>
        <dbReference type="ChEBI" id="CHEBI:15378"/>
        <dbReference type="ChEBI" id="CHEBI:57540"/>
        <dbReference type="ChEBI" id="CHEBI:57945"/>
        <dbReference type="ChEBI" id="CHEBI:58052"/>
        <dbReference type="ChEBI" id="CHEBI:58885"/>
        <dbReference type="EC" id="1.1.1.22"/>
    </reaction>
</comment>
<feature type="active site" description="Nucleophile" evidence="7">
    <location>
        <position position="303"/>
    </location>
</feature>
<dbReference type="InterPro" id="IPR014026">
    <property type="entry name" value="UDP-Glc/GDP-Man_DH_dimer"/>
</dbReference>
<protein>
    <recommendedName>
        <fullName evidence="3">UDP-glucose 6-dehydrogenase</fullName>
        <ecNumber evidence="3">1.1.1.22</ecNumber>
    </recommendedName>
</protein>
<dbReference type="InterPro" id="IPR028356">
    <property type="entry name" value="UDPglc_DH_euk"/>
</dbReference>
<sequence>MWVTKAPETVKNICCVGAGYVGGPTAAVIAFQNPSIQVSVVDLDEARIRKWNSRHLPVHEPGLIEVVRVSRDGTKATEIALGNENEKVFLPSREPNLRFSTNVSECVAAADVVFVSVNTPTKSSGIGAGAATNLVALESAMTSVAQAAKPGAIIVEKSTVPCGTARTIREILTLYRPGVPFEILSNPEFLAEGTAIKDLLYPDRILIGSSQTPAGLAAAAALKEVYATWVNPSKIVTVNLWSSELAKLVANAMLAQRISSINTISAICDQTGADIDEVSKAIGLDQRLGSKFLKAGLGFGGSCFKKDILSLVYLARSLHLSEVGDYWMSVLSINEFQRDRFVNKVVSKLNGALVGKKIAILGYTFKQDTNDTRESPAIEVIKTLLAERPAEIAIFDPGCSPTEVRREINRNVSSDAIPLKPQGPVEAYSNSYDACFESSAVLILTPWDQFRCPALAQKDSAFRKSNDQNLENPQAFLKPVLSEMDIVTLAEYQRAKSTSHIMTVTSDPLSRLFDQAECTLDCVYCENARQADSVKVSESVDWARIAYNMKEPKWVFDGRNIVDAKEMGGLGFRVESMGKAGTRSPRGPYLEYSFR</sequence>
<dbReference type="Gene3D" id="1.20.5.100">
    <property type="entry name" value="Cytochrome c1, transmembrane anchor, C-terminal"/>
    <property type="match status" value="1"/>
</dbReference>
<feature type="domain" description="UDP-glucose/GDP-mannose dehydrogenase C-terminal" evidence="10">
    <location>
        <begin position="359"/>
        <end position="464"/>
    </location>
</feature>
<dbReference type="FunFam" id="3.40.50.720:FF:000032">
    <property type="entry name" value="UDP-glucose 6-dehydrogenase"/>
    <property type="match status" value="1"/>
</dbReference>
<evidence type="ECO:0000313" key="12">
    <source>
        <dbReference type="Proteomes" id="UP000250140"/>
    </source>
</evidence>
<evidence type="ECO:0000256" key="4">
    <source>
        <dbReference type="ARBA" id="ARBA00023002"/>
    </source>
</evidence>
<proteinExistence type="inferred from homology"/>
<dbReference type="GO" id="GO:0000271">
    <property type="term" value="P:polysaccharide biosynthetic process"/>
    <property type="evidence" value="ECO:0007669"/>
    <property type="project" value="InterPro"/>
</dbReference>
<dbReference type="FunFam" id="1.20.5.100:FF:000001">
    <property type="entry name" value="UDP-glucose 6-dehydrogenase"/>
    <property type="match status" value="1"/>
</dbReference>
<evidence type="ECO:0000256" key="3">
    <source>
        <dbReference type="ARBA" id="ARBA00012954"/>
    </source>
</evidence>